<protein>
    <submittedName>
        <fullName evidence="1">Uncharacterized protein</fullName>
    </submittedName>
</protein>
<evidence type="ECO:0000313" key="2">
    <source>
        <dbReference type="Proteomes" id="UP000323166"/>
    </source>
</evidence>
<gene>
    <name evidence="1" type="ORF">LX24_02932</name>
</gene>
<dbReference type="EMBL" id="VNHM01000030">
    <property type="protein sequence ID" value="TYO92274.1"/>
    <property type="molecule type" value="Genomic_DNA"/>
</dbReference>
<dbReference type="Proteomes" id="UP000323166">
    <property type="component" value="Unassembled WGS sequence"/>
</dbReference>
<dbReference type="AlphaFoldDB" id="A0A5S4ZMZ0"/>
<reference evidence="1 2" key="1">
    <citation type="submission" date="2019-07" db="EMBL/GenBank/DDBJ databases">
        <title>Genomic Encyclopedia of Type Strains, Phase I: the one thousand microbial genomes (KMG-I) project.</title>
        <authorList>
            <person name="Kyrpides N."/>
        </authorList>
    </citation>
    <scope>NUCLEOTIDE SEQUENCE [LARGE SCALE GENOMIC DNA]</scope>
    <source>
        <strain evidence="1 2">DSM 6562</strain>
    </source>
</reference>
<dbReference type="Gene3D" id="1.10.357.10">
    <property type="entry name" value="Tetracycline Repressor, domain 2"/>
    <property type="match status" value="1"/>
</dbReference>
<accession>A0A5S4ZMZ0</accession>
<evidence type="ECO:0000313" key="1">
    <source>
        <dbReference type="EMBL" id="TYO92274.1"/>
    </source>
</evidence>
<organism evidence="1 2">
    <name type="scientific">Desulfallas thermosapovorans DSM 6562</name>
    <dbReference type="NCBI Taxonomy" id="1121431"/>
    <lineage>
        <taxon>Bacteria</taxon>
        <taxon>Bacillati</taxon>
        <taxon>Bacillota</taxon>
        <taxon>Clostridia</taxon>
        <taxon>Eubacteriales</taxon>
        <taxon>Desulfallaceae</taxon>
        <taxon>Desulfallas</taxon>
    </lineage>
</organism>
<name>A0A5S4ZMZ0_9FIRM</name>
<proteinExistence type="predicted"/>
<sequence length="75" mass="8410">MVTVANLLNNYVLSFVADEVRLKNTTPETYADISNMLGVIDQCSEPEERDFEGEFLYGLRVLFAGLEAVETLHTP</sequence>
<keyword evidence="2" id="KW-1185">Reference proteome</keyword>
<dbReference type="RefSeq" id="WP_207706632.1">
    <property type="nucleotide sequence ID" value="NZ_VNHM01000030.1"/>
</dbReference>
<comment type="caution">
    <text evidence="1">The sequence shown here is derived from an EMBL/GenBank/DDBJ whole genome shotgun (WGS) entry which is preliminary data.</text>
</comment>